<protein>
    <recommendedName>
        <fullName evidence="9">FAD-binding domain-containing protein</fullName>
    </recommendedName>
</protein>
<reference evidence="7 8" key="1">
    <citation type="submission" date="2019-02" db="EMBL/GenBank/DDBJ databases">
        <title>Genome sequencing of the rare red list fungi Hericium alpestre (H. flagellum).</title>
        <authorList>
            <person name="Buettner E."/>
            <person name="Kellner H."/>
        </authorList>
    </citation>
    <scope>NUCLEOTIDE SEQUENCE [LARGE SCALE GENOMIC DNA]</scope>
    <source>
        <strain evidence="7 8">DSM 108284</strain>
    </source>
</reference>
<evidence type="ECO:0008006" key="9">
    <source>
        <dbReference type="Google" id="ProtNLM"/>
    </source>
</evidence>
<evidence type="ECO:0000256" key="1">
    <source>
        <dbReference type="ARBA" id="ARBA00007801"/>
    </source>
</evidence>
<proteinExistence type="inferred from homology"/>
<dbReference type="EMBL" id="SFCI01000190">
    <property type="protein sequence ID" value="TFY81637.1"/>
    <property type="molecule type" value="Genomic_DNA"/>
</dbReference>
<keyword evidence="3" id="KW-0274">FAD</keyword>
<name>A0A4Z0A5N8_9AGAM</name>
<evidence type="ECO:0000256" key="3">
    <source>
        <dbReference type="ARBA" id="ARBA00022827"/>
    </source>
</evidence>
<dbReference type="Gene3D" id="3.40.30.20">
    <property type="match status" value="1"/>
</dbReference>
<dbReference type="GO" id="GO:0071949">
    <property type="term" value="F:FAD binding"/>
    <property type="evidence" value="ECO:0007669"/>
    <property type="project" value="InterPro"/>
</dbReference>
<feature type="domain" description="Phenol hydroxylase-like C-terminal dimerisation" evidence="6">
    <location>
        <begin position="415"/>
        <end position="505"/>
    </location>
</feature>
<dbReference type="Pfam" id="PF01494">
    <property type="entry name" value="FAD_binding_3"/>
    <property type="match status" value="1"/>
</dbReference>
<evidence type="ECO:0000256" key="4">
    <source>
        <dbReference type="ARBA" id="ARBA00023002"/>
    </source>
</evidence>
<dbReference type="AlphaFoldDB" id="A0A4Z0A5N8"/>
<gene>
    <name evidence="7" type="ORF">EWM64_g2377</name>
</gene>
<dbReference type="Pfam" id="PF07976">
    <property type="entry name" value="Phe_hydrox_dim"/>
    <property type="match status" value="1"/>
</dbReference>
<comment type="similarity">
    <text evidence="1">Belongs to the PheA/TfdB FAD monooxygenase family.</text>
</comment>
<dbReference type="InterPro" id="IPR012941">
    <property type="entry name" value="Phe_hydrox_C_dim_dom"/>
</dbReference>
<dbReference type="STRING" id="135208.A0A4Z0A5N8"/>
<dbReference type="PANTHER" id="PTHR43004:SF4">
    <property type="entry name" value="FAD-BINDING DOMAIN-CONTAINING PROTEIN"/>
    <property type="match status" value="1"/>
</dbReference>
<accession>A0A4Z0A5N8</accession>
<comment type="caution">
    <text evidence="7">The sequence shown here is derived from an EMBL/GenBank/DDBJ whole genome shotgun (WGS) entry which is preliminary data.</text>
</comment>
<evidence type="ECO:0000313" key="7">
    <source>
        <dbReference type="EMBL" id="TFY81637.1"/>
    </source>
</evidence>
<dbReference type="Proteomes" id="UP000298061">
    <property type="component" value="Unassembled WGS sequence"/>
</dbReference>
<dbReference type="SUPFAM" id="SSF52833">
    <property type="entry name" value="Thioredoxin-like"/>
    <property type="match status" value="1"/>
</dbReference>
<dbReference type="OrthoDB" id="10016252at2759"/>
<dbReference type="GO" id="GO:0016709">
    <property type="term" value="F:oxidoreductase activity, acting on paired donors, with incorporation or reduction of molecular oxygen, NAD(P)H as one donor, and incorporation of one atom of oxygen"/>
    <property type="evidence" value="ECO:0007669"/>
    <property type="project" value="UniProtKB-ARBA"/>
</dbReference>
<dbReference type="InterPro" id="IPR036249">
    <property type="entry name" value="Thioredoxin-like_sf"/>
</dbReference>
<dbReference type="Gene3D" id="3.30.9.10">
    <property type="entry name" value="D-Amino Acid Oxidase, subunit A, domain 2"/>
    <property type="match status" value="1"/>
</dbReference>
<evidence type="ECO:0000259" key="6">
    <source>
        <dbReference type="Pfam" id="PF07976"/>
    </source>
</evidence>
<evidence type="ECO:0000259" key="5">
    <source>
        <dbReference type="Pfam" id="PF01494"/>
    </source>
</evidence>
<dbReference type="InterPro" id="IPR036188">
    <property type="entry name" value="FAD/NAD-bd_sf"/>
</dbReference>
<dbReference type="Gene3D" id="3.50.50.60">
    <property type="entry name" value="FAD/NAD(P)-binding domain"/>
    <property type="match status" value="1"/>
</dbReference>
<organism evidence="7 8">
    <name type="scientific">Hericium alpestre</name>
    <dbReference type="NCBI Taxonomy" id="135208"/>
    <lineage>
        <taxon>Eukaryota</taxon>
        <taxon>Fungi</taxon>
        <taxon>Dikarya</taxon>
        <taxon>Basidiomycota</taxon>
        <taxon>Agaricomycotina</taxon>
        <taxon>Agaricomycetes</taxon>
        <taxon>Russulales</taxon>
        <taxon>Hericiaceae</taxon>
        <taxon>Hericium</taxon>
    </lineage>
</organism>
<keyword evidence="2" id="KW-0285">Flavoprotein</keyword>
<keyword evidence="8" id="KW-1185">Reference proteome</keyword>
<sequence length="619" mass="69341">MSQAHDNIQDVLIVGAGPAGLMSATILARMGIRPLVIDSGEYAGHEYGRSDAFHSRAMEIMESLGIPMEQLKHAGRKLYGRTFWESSGGRAKRTAFARFYPEFLDFDEDYALCVRQGLIEQVMIHDIERHYAGFQVQWNTKFVSMELPTDPAGPSTAVLQDLKTGEQRTVLAKYVLACDGARSSVRRWAAPYGVKLEGEALPVTWCVLDAVGLDSDFPDLERLCVIRSEKGIVLIIPREPINGKPAARFDIQLAKSRHEATQEEATHMIKEIFKPFRLEWDEVNWWSSYDVGQTIINQYDVQNRVFFLGDVCHTHSPRAGLGLNTAVLEAHNLCWKLGLVLRGAAKPDILSTYASERHSVAKYLISMDRKLVELYAGLEKQTMESFSSEEAGEWLERLRLYQAANYAYQAGASIVYEPSSIVKTLTGKVDELTVGKPGVPTGSRTRPAKVTRISDTIPVAIQPRFDGRFTIYLLVGDVSKPETTEQLLDLDAYIRSSDSPLFKRYGTTFSPDALPISARMPRVTSPDAQAAHDAEAVQREDDPLRGVPVEWRGPCAEVVWEGMLRQGQARNVKKSVHVGIRTCWGCETRERKMRKDRRARTKLWLPSPHVKSASICARA</sequence>
<dbReference type="InterPro" id="IPR002938">
    <property type="entry name" value="FAD-bd"/>
</dbReference>
<evidence type="ECO:0000313" key="8">
    <source>
        <dbReference type="Proteomes" id="UP000298061"/>
    </source>
</evidence>
<dbReference type="SUPFAM" id="SSF54373">
    <property type="entry name" value="FAD-linked reductases, C-terminal domain"/>
    <property type="match status" value="1"/>
</dbReference>
<dbReference type="PRINTS" id="PR00420">
    <property type="entry name" value="RNGMNOXGNASE"/>
</dbReference>
<keyword evidence="4" id="KW-0560">Oxidoreductase</keyword>
<dbReference type="InterPro" id="IPR050641">
    <property type="entry name" value="RIFMO-like"/>
</dbReference>
<feature type="domain" description="FAD-binding" evidence="5">
    <location>
        <begin position="10"/>
        <end position="365"/>
    </location>
</feature>
<dbReference type="PANTHER" id="PTHR43004">
    <property type="entry name" value="TRK SYSTEM POTASSIUM UPTAKE PROTEIN"/>
    <property type="match status" value="1"/>
</dbReference>
<dbReference type="SUPFAM" id="SSF51905">
    <property type="entry name" value="FAD/NAD(P)-binding domain"/>
    <property type="match status" value="1"/>
</dbReference>
<evidence type="ECO:0000256" key="2">
    <source>
        <dbReference type="ARBA" id="ARBA00022630"/>
    </source>
</evidence>
<dbReference type="InterPro" id="IPR038220">
    <property type="entry name" value="PHOX_C_sf"/>
</dbReference>